<dbReference type="KEGG" id="noy:EXE57_14455"/>
<keyword evidence="1" id="KW-0472">Membrane</keyword>
<feature type="transmembrane region" description="Helical" evidence="1">
    <location>
        <begin position="39"/>
        <end position="60"/>
    </location>
</feature>
<feature type="transmembrane region" description="Helical" evidence="1">
    <location>
        <begin position="113"/>
        <end position="140"/>
    </location>
</feature>
<proteinExistence type="predicted"/>
<gene>
    <name evidence="2" type="ORF">EXE57_14455</name>
</gene>
<sequence>MTAITADHVHVPATVPHRVPLARVTKVELRKMLDTRSGFWLVASIAISAVLATVGVILWAPDGEMTYSTFATAIRFPVVIILPLVAILAVTSEWSQRTGLTTFTLIPHRSRIITAKAVSSVLVAVAAMVLTFAVGALGNLLGAAVTGTSPVWDVTITQCAYYVFGMVLSLMVGFMLGVLIRASTGAIVAYFILTFLLPTVFGLLATSQQWFADLQPWVDIQFAQSGLFVFEQSLTGEQWAHIAVTGVTWLLIPMAVGLGFVMRAEVK</sequence>
<name>A0A4P7GN23_9ACTN</name>
<dbReference type="AlphaFoldDB" id="A0A4P7GN23"/>
<protein>
    <submittedName>
        <fullName evidence="2">ABC transporter permease</fullName>
    </submittedName>
</protein>
<dbReference type="OrthoDB" id="3822725at2"/>
<keyword evidence="3" id="KW-1185">Reference proteome</keyword>
<evidence type="ECO:0000256" key="1">
    <source>
        <dbReference type="SAM" id="Phobius"/>
    </source>
</evidence>
<organism evidence="2 3">
    <name type="scientific">Nocardioides euryhalodurans</name>
    <dbReference type="NCBI Taxonomy" id="2518370"/>
    <lineage>
        <taxon>Bacteria</taxon>
        <taxon>Bacillati</taxon>
        <taxon>Actinomycetota</taxon>
        <taxon>Actinomycetes</taxon>
        <taxon>Propionibacteriales</taxon>
        <taxon>Nocardioidaceae</taxon>
        <taxon>Nocardioides</taxon>
    </lineage>
</organism>
<feature type="transmembrane region" description="Helical" evidence="1">
    <location>
        <begin position="239"/>
        <end position="261"/>
    </location>
</feature>
<dbReference type="Proteomes" id="UP000294894">
    <property type="component" value="Chromosome"/>
</dbReference>
<feature type="transmembrane region" description="Helical" evidence="1">
    <location>
        <begin position="187"/>
        <end position="206"/>
    </location>
</feature>
<reference evidence="2 3" key="1">
    <citation type="submission" date="2019-03" db="EMBL/GenBank/DDBJ databases">
        <title>Three New Species of Nocardioides, Nocardioides euryhalodurans sp. nov., Nocardioides seonyuensis sp. nov. and Nocardioides eburneoflavus sp. nov., Iolated from Soil.</title>
        <authorList>
            <person name="Roh S.G."/>
            <person name="Lee C."/>
            <person name="Kim M.-K."/>
            <person name="Kim S.B."/>
        </authorList>
    </citation>
    <scope>NUCLEOTIDE SEQUENCE [LARGE SCALE GENOMIC DNA]</scope>
    <source>
        <strain evidence="2 3">MMS17-SY117</strain>
    </source>
</reference>
<dbReference type="EMBL" id="CP038267">
    <property type="protein sequence ID" value="QBR93329.1"/>
    <property type="molecule type" value="Genomic_DNA"/>
</dbReference>
<keyword evidence="1" id="KW-0812">Transmembrane</keyword>
<feature type="transmembrane region" description="Helical" evidence="1">
    <location>
        <begin position="160"/>
        <end position="180"/>
    </location>
</feature>
<dbReference type="RefSeq" id="WP_135078651.1">
    <property type="nucleotide sequence ID" value="NZ_CP038267.1"/>
</dbReference>
<keyword evidence="1" id="KW-1133">Transmembrane helix</keyword>
<evidence type="ECO:0000313" key="3">
    <source>
        <dbReference type="Proteomes" id="UP000294894"/>
    </source>
</evidence>
<evidence type="ECO:0000313" key="2">
    <source>
        <dbReference type="EMBL" id="QBR93329.1"/>
    </source>
</evidence>
<feature type="transmembrane region" description="Helical" evidence="1">
    <location>
        <begin position="72"/>
        <end position="92"/>
    </location>
</feature>
<accession>A0A4P7GN23</accession>